<keyword evidence="7 9" id="KW-0472">Membrane</keyword>
<reference evidence="11 12" key="1">
    <citation type="submission" date="2019-03" db="EMBL/GenBank/DDBJ databases">
        <title>Genomic Encyclopedia of Type Strains, Phase IV (KMG-IV): sequencing the most valuable type-strain genomes for metagenomic binning, comparative biology and taxonomic classification.</title>
        <authorList>
            <person name="Goeker M."/>
        </authorList>
    </citation>
    <scope>NUCLEOTIDE SEQUENCE [LARGE SCALE GENOMIC DNA]</scope>
    <source>
        <strain evidence="11 12">DSM 19605</strain>
    </source>
</reference>
<dbReference type="InterPro" id="IPR007387">
    <property type="entry name" value="TRAP_DctQ"/>
</dbReference>
<evidence type="ECO:0000256" key="7">
    <source>
        <dbReference type="ARBA" id="ARBA00023136"/>
    </source>
</evidence>
<dbReference type="GO" id="GO:0005886">
    <property type="term" value="C:plasma membrane"/>
    <property type="evidence" value="ECO:0007669"/>
    <property type="project" value="UniProtKB-SubCell"/>
</dbReference>
<dbReference type="PANTHER" id="PTHR35011:SF4">
    <property type="entry name" value="SLL1102 PROTEIN"/>
    <property type="match status" value="1"/>
</dbReference>
<keyword evidence="12" id="KW-1185">Reference proteome</keyword>
<keyword evidence="5 9" id="KW-0812">Transmembrane</keyword>
<feature type="transmembrane region" description="Helical" evidence="9">
    <location>
        <begin position="134"/>
        <end position="154"/>
    </location>
</feature>
<comment type="caution">
    <text evidence="11">The sequence shown here is derived from an EMBL/GenBank/DDBJ whole genome shotgun (WGS) entry which is preliminary data.</text>
</comment>
<keyword evidence="3" id="KW-1003">Cell membrane</keyword>
<evidence type="ECO:0000256" key="1">
    <source>
        <dbReference type="ARBA" id="ARBA00004429"/>
    </source>
</evidence>
<evidence type="ECO:0000313" key="12">
    <source>
        <dbReference type="Proteomes" id="UP000295510"/>
    </source>
</evidence>
<sequence length="204" mass="22129">MKFFLLFSRVVDTVNGAIGKLMMWFILAATLISAGNAISRYAFSVSSNAFLEIQWYLFGAVFLLGGGYAFLRNAHVRIDVVASRLSARARNWIDVIGIVAFLLPLCYMIAKMGWPVFERAWVSGEVSSNAGGLIRWPAYLLIPVGFVLLGLQGVSELIKRLHFLFGGGPDPLDHTGPSETEMLAKDIAEAEKAAKAASKGGQAS</sequence>
<dbReference type="Pfam" id="PF04290">
    <property type="entry name" value="DctQ"/>
    <property type="match status" value="1"/>
</dbReference>
<evidence type="ECO:0000259" key="10">
    <source>
        <dbReference type="Pfam" id="PF04290"/>
    </source>
</evidence>
<evidence type="ECO:0000256" key="9">
    <source>
        <dbReference type="RuleBase" id="RU369079"/>
    </source>
</evidence>
<accession>A0A4R6UBL9</accession>
<evidence type="ECO:0000256" key="8">
    <source>
        <dbReference type="ARBA" id="ARBA00038436"/>
    </source>
</evidence>
<comment type="subunit">
    <text evidence="9">The complex comprises the extracytoplasmic solute receptor protein and the two transmembrane proteins.</text>
</comment>
<keyword evidence="4 9" id="KW-0997">Cell inner membrane</keyword>
<feature type="transmembrane region" description="Helical" evidence="9">
    <location>
        <begin position="21"/>
        <end position="41"/>
    </location>
</feature>
<feature type="transmembrane region" description="Helical" evidence="9">
    <location>
        <begin position="92"/>
        <end position="114"/>
    </location>
</feature>
<evidence type="ECO:0000256" key="5">
    <source>
        <dbReference type="ARBA" id="ARBA00022692"/>
    </source>
</evidence>
<organism evidence="11 12">
    <name type="scientific">Tepidicella xavieri</name>
    <dbReference type="NCBI Taxonomy" id="360241"/>
    <lineage>
        <taxon>Bacteria</taxon>
        <taxon>Pseudomonadati</taxon>
        <taxon>Pseudomonadota</taxon>
        <taxon>Betaproteobacteria</taxon>
        <taxon>Burkholderiales</taxon>
        <taxon>Tepidicella</taxon>
    </lineage>
</organism>
<dbReference type="EMBL" id="SNYL01000004">
    <property type="protein sequence ID" value="TDQ44048.1"/>
    <property type="molecule type" value="Genomic_DNA"/>
</dbReference>
<keyword evidence="2 9" id="KW-0813">Transport</keyword>
<protein>
    <recommendedName>
        <fullName evidence="9">TRAP transporter small permease protein</fullName>
    </recommendedName>
</protein>
<dbReference type="Proteomes" id="UP000295510">
    <property type="component" value="Unassembled WGS sequence"/>
</dbReference>
<comment type="subcellular location">
    <subcellularLocation>
        <location evidence="1 9">Cell inner membrane</location>
        <topology evidence="1 9">Multi-pass membrane protein</topology>
    </subcellularLocation>
</comment>
<name>A0A4R6UBL9_9BURK</name>
<keyword evidence="6 9" id="KW-1133">Transmembrane helix</keyword>
<dbReference type="GO" id="GO:0022857">
    <property type="term" value="F:transmembrane transporter activity"/>
    <property type="evidence" value="ECO:0007669"/>
    <property type="project" value="UniProtKB-UniRule"/>
</dbReference>
<gene>
    <name evidence="11" type="ORF">DFR43_104139</name>
</gene>
<evidence type="ECO:0000256" key="2">
    <source>
        <dbReference type="ARBA" id="ARBA00022448"/>
    </source>
</evidence>
<dbReference type="PANTHER" id="PTHR35011">
    <property type="entry name" value="2,3-DIKETO-L-GULONATE TRAP TRANSPORTER SMALL PERMEASE PROTEIN YIAM"/>
    <property type="match status" value="1"/>
</dbReference>
<comment type="function">
    <text evidence="9">Part of the tripartite ATP-independent periplasmic (TRAP) transport system.</text>
</comment>
<dbReference type="AlphaFoldDB" id="A0A4R6UBL9"/>
<feature type="domain" description="Tripartite ATP-independent periplasmic transporters DctQ component" evidence="10">
    <location>
        <begin position="31"/>
        <end position="161"/>
    </location>
</feature>
<dbReference type="InterPro" id="IPR055348">
    <property type="entry name" value="DctQ"/>
</dbReference>
<evidence type="ECO:0000256" key="4">
    <source>
        <dbReference type="ARBA" id="ARBA00022519"/>
    </source>
</evidence>
<dbReference type="RefSeq" id="WP_133596234.1">
    <property type="nucleotide sequence ID" value="NZ_SNYL01000004.1"/>
</dbReference>
<feature type="transmembrane region" description="Helical" evidence="9">
    <location>
        <begin position="53"/>
        <end position="71"/>
    </location>
</feature>
<evidence type="ECO:0000256" key="6">
    <source>
        <dbReference type="ARBA" id="ARBA00022989"/>
    </source>
</evidence>
<evidence type="ECO:0000256" key="3">
    <source>
        <dbReference type="ARBA" id="ARBA00022475"/>
    </source>
</evidence>
<dbReference type="OrthoDB" id="9795655at2"/>
<proteinExistence type="inferred from homology"/>
<comment type="similarity">
    <text evidence="8 9">Belongs to the TRAP transporter small permease family.</text>
</comment>
<evidence type="ECO:0000313" key="11">
    <source>
        <dbReference type="EMBL" id="TDQ44048.1"/>
    </source>
</evidence>